<reference evidence="2 3" key="1">
    <citation type="journal article" date="2024" name="IMA Fungus">
        <title>IMA Genome - F19 : A genome assembly and annotation guide to empower mycologists, including annotated draft genome sequences of Ceratocystis pirilliformis, Diaporthe australafricana, Fusarium ophioides, Paecilomyces lecythidis, and Sporothrix stenoceras.</title>
        <authorList>
            <person name="Aylward J."/>
            <person name="Wilson A.M."/>
            <person name="Visagie C.M."/>
            <person name="Spraker J."/>
            <person name="Barnes I."/>
            <person name="Buitendag C."/>
            <person name="Ceriani C."/>
            <person name="Del Mar Angel L."/>
            <person name="du Plessis D."/>
            <person name="Fuchs T."/>
            <person name="Gasser K."/>
            <person name="Kramer D."/>
            <person name="Li W."/>
            <person name="Munsamy K."/>
            <person name="Piso A."/>
            <person name="Price J.L."/>
            <person name="Sonnekus B."/>
            <person name="Thomas C."/>
            <person name="van der Nest A."/>
            <person name="van Dijk A."/>
            <person name="van Heerden A."/>
            <person name="van Vuuren N."/>
            <person name="Yilmaz N."/>
            <person name="Duong T.A."/>
            <person name="van der Merwe N.A."/>
            <person name="Wingfield M.J."/>
            <person name="Wingfield B.D."/>
        </authorList>
    </citation>
    <scope>NUCLEOTIDE SEQUENCE [LARGE SCALE GENOMIC DNA]</scope>
    <source>
        <strain evidence="2 3">CMW 18300</strain>
    </source>
</reference>
<protein>
    <submittedName>
        <fullName evidence="2">Uncharacterized protein</fullName>
    </submittedName>
</protein>
<organism evidence="2 3">
    <name type="scientific">Diaporthe australafricana</name>
    <dbReference type="NCBI Taxonomy" id="127596"/>
    <lineage>
        <taxon>Eukaryota</taxon>
        <taxon>Fungi</taxon>
        <taxon>Dikarya</taxon>
        <taxon>Ascomycota</taxon>
        <taxon>Pezizomycotina</taxon>
        <taxon>Sordariomycetes</taxon>
        <taxon>Sordariomycetidae</taxon>
        <taxon>Diaporthales</taxon>
        <taxon>Diaporthaceae</taxon>
        <taxon>Diaporthe</taxon>
    </lineage>
</organism>
<evidence type="ECO:0000256" key="1">
    <source>
        <dbReference type="SAM" id="MobiDB-lite"/>
    </source>
</evidence>
<feature type="compositionally biased region" description="Basic and acidic residues" evidence="1">
    <location>
        <begin position="239"/>
        <end position="252"/>
    </location>
</feature>
<evidence type="ECO:0000313" key="3">
    <source>
        <dbReference type="Proteomes" id="UP001583177"/>
    </source>
</evidence>
<evidence type="ECO:0000313" key="2">
    <source>
        <dbReference type="EMBL" id="KAL1872343.1"/>
    </source>
</evidence>
<keyword evidence="3" id="KW-1185">Reference proteome</keyword>
<sequence>MPSLSFFKKRKSRDPQSNSRPSIRDDSRLGSADQNPEPSARGPVLAQTTGEPSVAGTGASGHSSGTGAPIASPEGAKNVPEEDEKARARLARRSSTRELIRGFLSHSSRGNRRDLDTGRSSPSWTTSRSAASTPLPEYRPPRDEREPEHEHEHEHDPEPGLEHEREPEPVPEHASSAVAAARTTTAAAAPAQPSPTLREHPSQRPRPVSAIAATPNIGSSLPSRWKSQRLKRLQSLAFKPREKKDKDKKKTETPQVTVTPATAFLFSNSAGLNLSLTTLGNSIRLLLSSITPFSS</sequence>
<name>A0ABR3X8Q7_9PEZI</name>
<feature type="compositionally biased region" description="Low complexity" evidence="1">
    <location>
        <begin position="55"/>
        <end position="68"/>
    </location>
</feature>
<accession>A0ABR3X8Q7</accession>
<dbReference type="Proteomes" id="UP001583177">
    <property type="component" value="Unassembled WGS sequence"/>
</dbReference>
<dbReference type="EMBL" id="JAWRVE010000029">
    <property type="protein sequence ID" value="KAL1872343.1"/>
    <property type="molecule type" value="Genomic_DNA"/>
</dbReference>
<proteinExistence type="predicted"/>
<feature type="compositionally biased region" description="Basic and acidic residues" evidence="1">
    <location>
        <begin position="139"/>
        <end position="171"/>
    </location>
</feature>
<gene>
    <name evidence="2" type="ORF">Daus18300_004313</name>
</gene>
<comment type="caution">
    <text evidence="2">The sequence shown here is derived from an EMBL/GenBank/DDBJ whole genome shotgun (WGS) entry which is preliminary data.</text>
</comment>
<feature type="compositionally biased region" description="Polar residues" evidence="1">
    <location>
        <begin position="118"/>
        <end position="132"/>
    </location>
</feature>
<feature type="compositionally biased region" description="Low complexity" evidence="1">
    <location>
        <begin position="172"/>
        <end position="196"/>
    </location>
</feature>
<feature type="region of interest" description="Disordered" evidence="1">
    <location>
        <begin position="1"/>
        <end position="255"/>
    </location>
</feature>